<feature type="transmembrane region" description="Helical" evidence="6">
    <location>
        <begin position="235"/>
        <end position="254"/>
    </location>
</feature>
<feature type="transmembrane region" description="Helical" evidence="6">
    <location>
        <begin position="340"/>
        <end position="360"/>
    </location>
</feature>
<feature type="domain" description="ABC3 transporter permease C-terminal" evidence="7">
    <location>
        <begin position="67"/>
        <end position="184"/>
    </location>
</feature>
<evidence type="ECO:0000313" key="9">
    <source>
        <dbReference type="Proteomes" id="UP001165041"/>
    </source>
</evidence>
<evidence type="ECO:0000256" key="3">
    <source>
        <dbReference type="ARBA" id="ARBA00022692"/>
    </source>
</evidence>
<evidence type="ECO:0000259" key="7">
    <source>
        <dbReference type="Pfam" id="PF02687"/>
    </source>
</evidence>
<proteinExistence type="predicted"/>
<evidence type="ECO:0000313" key="8">
    <source>
        <dbReference type="EMBL" id="GLW74022.1"/>
    </source>
</evidence>
<comment type="subcellular location">
    <subcellularLocation>
        <location evidence="1">Cell membrane</location>
        <topology evidence="1">Multi-pass membrane protein</topology>
    </subcellularLocation>
</comment>
<evidence type="ECO:0000256" key="6">
    <source>
        <dbReference type="SAM" id="Phobius"/>
    </source>
</evidence>
<comment type="caution">
    <text evidence="8">The sequence shown here is derived from an EMBL/GenBank/DDBJ whole genome shotgun (WGS) entry which is preliminary data.</text>
</comment>
<evidence type="ECO:0000256" key="2">
    <source>
        <dbReference type="ARBA" id="ARBA00022475"/>
    </source>
</evidence>
<protein>
    <recommendedName>
        <fullName evidence="7">ABC3 transporter permease C-terminal domain-containing protein</fullName>
    </recommendedName>
</protein>
<gene>
    <name evidence="8" type="ORF">Kpho02_63200</name>
</gene>
<dbReference type="InterPro" id="IPR038766">
    <property type="entry name" value="Membrane_comp_ABC_pdt"/>
</dbReference>
<dbReference type="GO" id="GO:0005886">
    <property type="term" value="C:plasma membrane"/>
    <property type="evidence" value="ECO:0007669"/>
    <property type="project" value="UniProtKB-SubCell"/>
</dbReference>
<evidence type="ECO:0000256" key="1">
    <source>
        <dbReference type="ARBA" id="ARBA00004651"/>
    </source>
</evidence>
<feature type="transmembrane region" description="Helical" evidence="6">
    <location>
        <begin position="202"/>
        <end position="223"/>
    </location>
</feature>
<feature type="domain" description="ABC3 transporter permease C-terminal" evidence="7">
    <location>
        <begin position="342"/>
        <end position="445"/>
    </location>
</feature>
<sequence length="461" mass="45753">MTGTTVALAWAQLRRRPAGFTGLAAALLLAVAAVTALGALLGAERGLTAAQRQAVDGPGVPLIAGAFGEITVLVAFFVALHTLGFALRHQYRDLALLRTVAATPRQVRRLLRAQSALVVLAVAAPGALLGTAAARAFLTGLQRHALAAPRARITDTVPAALAATAVTLLLATAAATAAARRITRPAPAAALTGSTGTTPGPGPLRLAAAAAALTGGVLLLRLAATRPAEHVDKSAQAALLATLALLAAAALAGPLLTRPAAALLGAATRVLAPGTGWLADANQRGHAHRLAAAVVPVALLTGLSTTMATMTATARHAARATGAPGGATSATDIWLRQTELGLLTAFGAVATLTTLIGLTAERRRELALLRLVGATRPQVLRTVTTEAALTCAVGLLLGTLVTAATTSAFSTAALGGPLPAVPLATCARIAAAALLLTVPVTLATAAVALRGSAVEAAGGRE</sequence>
<feature type="transmembrane region" description="Helical" evidence="6">
    <location>
        <begin position="387"/>
        <end position="409"/>
    </location>
</feature>
<dbReference type="InterPro" id="IPR003838">
    <property type="entry name" value="ABC3_permease_C"/>
</dbReference>
<keyword evidence="5 6" id="KW-0472">Membrane</keyword>
<feature type="transmembrane region" description="Helical" evidence="6">
    <location>
        <begin position="290"/>
        <end position="310"/>
    </location>
</feature>
<dbReference type="RefSeq" id="WP_285739639.1">
    <property type="nucleotide sequence ID" value="NZ_BSSA01000030.1"/>
</dbReference>
<dbReference type="AlphaFoldDB" id="A0A9W6QGF4"/>
<keyword evidence="3 6" id="KW-0812">Transmembrane</keyword>
<feature type="transmembrane region" description="Helical" evidence="6">
    <location>
        <begin position="116"/>
        <end position="138"/>
    </location>
</feature>
<name>A0A9W6QGF4_9ACTN</name>
<feature type="transmembrane region" description="Helical" evidence="6">
    <location>
        <begin position="20"/>
        <end position="41"/>
    </location>
</feature>
<dbReference type="Pfam" id="PF02687">
    <property type="entry name" value="FtsX"/>
    <property type="match status" value="2"/>
</dbReference>
<dbReference type="EMBL" id="BSSA01000030">
    <property type="protein sequence ID" value="GLW74022.1"/>
    <property type="molecule type" value="Genomic_DNA"/>
</dbReference>
<dbReference type="PANTHER" id="PTHR30287:SF1">
    <property type="entry name" value="INNER MEMBRANE PROTEIN"/>
    <property type="match status" value="1"/>
</dbReference>
<keyword evidence="2" id="KW-1003">Cell membrane</keyword>
<feature type="transmembrane region" description="Helical" evidence="6">
    <location>
        <begin position="159"/>
        <end position="182"/>
    </location>
</feature>
<keyword evidence="4 6" id="KW-1133">Transmembrane helix</keyword>
<organism evidence="8 9">
    <name type="scientific">Kitasatospora phosalacinea</name>
    <dbReference type="NCBI Taxonomy" id="2065"/>
    <lineage>
        <taxon>Bacteria</taxon>
        <taxon>Bacillati</taxon>
        <taxon>Actinomycetota</taxon>
        <taxon>Actinomycetes</taxon>
        <taxon>Kitasatosporales</taxon>
        <taxon>Streptomycetaceae</taxon>
        <taxon>Kitasatospora</taxon>
    </lineage>
</organism>
<evidence type="ECO:0000256" key="4">
    <source>
        <dbReference type="ARBA" id="ARBA00022989"/>
    </source>
</evidence>
<evidence type="ECO:0000256" key="5">
    <source>
        <dbReference type="ARBA" id="ARBA00023136"/>
    </source>
</evidence>
<feature type="transmembrane region" description="Helical" evidence="6">
    <location>
        <begin position="429"/>
        <end position="449"/>
    </location>
</feature>
<feature type="transmembrane region" description="Helical" evidence="6">
    <location>
        <begin position="62"/>
        <end position="87"/>
    </location>
</feature>
<dbReference type="Proteomes" id="UP001165041">
    <property type="component" value="Unassembled WGS sequence"/>
</dbReference>
<dbReference type="PANTHER" id="PTHR30287">
    <property type="entry name" value="MEMBRANE COMPONENT OF PREDICTED ABC SUPERFAMILY METABOLITE UPTAKE TRANSPORTER"/>
    <property type="match status" value="1"/>
</dbReference>
<accession>A0A9W6QGF4</accession>
<reference evidence="8" key="1">
    <citation type="submission" date="2023-02" db="EMBL/GenBank/DDBJ databases">
        <title>Kitasatospora phosalacinea NBRC 14627.</title>
        <authorList>
            <person name="Ichikawa N."/>
            <person name="Sato H."/>
            <person name="Tonouchi N."/>
        </authorList>
    </citation>
    <scope>NUCLEOTIDE SEQUENCE</scope>
    <source>
        <strain evidence="8">NBRC 14627</strain>
    </source>
</reference>